<keyword evidence="2" id="KW-1185">Reference proteome</keyword>
<accession>A0A371E992</accession>
<protein>
    <submittedName>
        <fullName evidence="1">Uncharacterized protein</fullName>
    </submittedName>
</protein>
<dbReference type="Proteomes" id="UP000257109">
    <property type="component" value="Unassembled WGS sequence"/>
</dbReference>
<dbReference type="PANTHER" id="PTHR35124:SF1">
    <property type="entry name" value="CYTOCHROME P450 FAMILY PROTEIN"/>
    <property type="match status" value="1"/>
</dbReference>
<dbReference type="EMBL" id="QJKJ01015408">
    <property type="protein sequence ID" value="RDX62573.1"/>
    <property type="molecule type" value="Genomic_DNA"/>
</dbReference>
<feature type="non-terminal residue" evidence="1">
    <location>
        <position position="1"/>
    </location>
</feature>
<dbReference type="PANTHER" id="PTHR35124">
    <property type="entry name" value="CYTOCHROME P450 FAMILY PROTEIN"/>
    <property type="match status" value="1"/>
</dbReference>
<comment type="caution">
    <text evidence="1">The sequence shown here is derived from an EMBL/GenBank/DDBJ whole genome shotgun (WGS) entry which is preliminary data.</text>
</comment>
<dbReference type="AlphaFoldDB" id="A0A371E992"/>
<organism evidence="1 2">
    <name type="scientific">Mucuna pruriens</name>
    <name type="common">Velvet bean</name>
    <name type="synonym">Dolichos pruriens</name>
    <dbReference type="NCBI Taxonomy" id="157652"/>
    <lineage>
        <taxon>Eukaryota</taxon>
        <taxon>Viridiplantae</taxon>
        <taxon>Streptophyta</taxon>
        <taxon>Embryophyta</taxon>
        <taxon>Tracheophyta</taxon>
        <taxon>Spermatophyta</taxon>
        <taxon>Magnoliopsida</taxon>
        <taxon>eudicotyledons</taxon>
        <taxon>Gunneridae</taxon>
        <taxon>Pentapetalae</taxon>
        <taxon>rosids</taxon>
        <taxon>fabids</taxon>
        <taxon>Fabales</taxon>
        <taxon>Fabaceae</taxon>
        <taxon>Papilionoideae</taxon>
        <taxon>50 kb inversion clade</taxon>
        <taxon>NPAAA clade</taxon>
        <taxon>indigoferoid/millettioid clade</taxon>
        <taxon>Phaseoleae</taxon>
        <taxon>Mucuna</taxon>
    </lineage>
</organism>
<dbReference type="STRING" id="157652.A0A371E992"/>
<evidence type="ECO:0000313" key="2">
    <source>
        <dbReference type="Proteomes" id="UP000257109"/>
    </source>
</evidence>
<evidence type="ECO:0000313" key="1">
    <source>
        <dbReference type="EMBL" id="RDX62573.1"/>
    </source>
</evidence>
<gene>
    <name evidence="1" type="ORF">CR513_59081</name>
</gene>
<proteinExistence type="predicted"/>
<reference evidence="1" key="1">
    <citation type="submission" date="2018-05" db="EMBL/GenBank/DDBJ databases">
        <title>Draft genome of Mucuna pruriens seed.</title>
        <authorList>
            <person name="Nnadi N.E."/>
            <person name="Vos R."/>
            <person name="Hasami M.H."/>
            <person name="Devisetty U.K."/>
            <person name="Aguiy J.C."/>
        </authorList>
    </citation>
    <scope>NUCLEOTIDE SEQUENCE [LARGE SCALE GENOMIC DNA]</scope>
    <source>
        <strain evidence="1">JCA_2017</strain>
    </source>
</reference>
<name>A0A371E992_MUCPR</name>
<sequence>MNAKALSVGFCPVQVIEGHSSWVSTRGGKPCKDSKAVEIAILRLDGREVIELLVGVFNEFGFQALDDSGKSRCLGGNYFKVHLDFEGVYNLAVIPIYRHFKGPKFTPWRWTRHCKNDECSIGSDGRYWCLAPDCPCNALLCDGPLGILKSNDWMYPTHYSFKEYSAESTWNCLKNRWIFCWGDSSHVGTIRNMLNFVVDLPEVHSISCSWMSNKSNSSKCIKSPIQDSRFGKSSVIMGRLGPYPPSARCGPKAGSLLITIINTI</sequence>